<accession>A0ABV4NEN2</accession>
<gene>
    <name evidence="3" type="ORF">AB4566_14345</name>
</gene>
<dbReference type="EMBL" id="JBFRUW010000054">
    <property type="protein sequence ID" value="MFA0569449.1"/>
    <property type="molecule type" value="Genomic_DNA"/>
</dbReference>
<evidence type="ECO:0000313" key="4">
    <source>
        <dbReference type="Proteomes" id="UP001570417"/>
    </source>
</evidence>
<dbReference type="InterPro" id="IPR020904">
    <property type="entry name" value="Sc_DH/Rdtase_CS"/>
</dbReference>
<organism evidence="3 4">
    <name type="scientific">Vibrio gallaecicus</name>
    <dbReference type="NCBI Taxonomy" id="552386"/>
    <lineage>
        <taxon>Bacteria</taxon>
        <taxon>Pseudomonadati</taxon>
        <taxon>Pseudomonadota</taxon>
        <taxon>Gammaproteobacteria</taxon>
        <taxon>Vibrionales</taxon>
        <taxon>Vibrionaceae</taxon>
        <taxon>Vibrio</taxon>
    </lineage>
</organism>
<comment type="caution">
    <text evidence="3">The sequence shown here is derived from an EMBL/GenBank/DDBJ whole genome shotgun (WGS) entry which is preliminary data.</text>
</comment>
<evidence type="ECO:0000256" key="2">
    <source>
        <dbReference type="ARBA" id="ARBA00023002"/>
    </source>
</evidence>
<dbReference type="Pfam" id="PF00106">
    <property type="entry name" value="adh_short"/>
    <property type="match status" value="1"/>
</dbReference>
<dbReference type="RefSeq" id="WP_372266610.1">
    <property type="nucleotide sequence ID" value="NZ_JBFRUW010000054.1"/>
</dbReference>
<keyword evidence="4" id="KW-1185">Reference proteome</keyword>
<evidence type="ECO:0000256" key="1">
    <source>
        <dbReference type="ARBA" id="ARBA00006484"/>
    </source>
</evidence>
<dbReference type="PRINTS" id="PR00081">
    <property type="entry name" value="GDHRDH"/>
</dbReference>
<dbReference type="PANTHER" id="PTHR44196:SF1">
    <property type="entry name" value="DEHYDROGENASE_REDUCTASE SDR FAMILY MEMBER 7B"/>
    <property type="match status" value="1"/>
</dbReference>
<dbReference type="Proteomes" id="UP001570417">
    <property type="component" value="Unassembled WGS sequence"/>
</dbReference>
<dbReference type="InterPro" id="IPR002347">
    <property type="entry name" value="SDR_fam"/>
</dbReference>
<evidence type="ECO:0000313" key="3">
    <source>
        <dbReference type="EMBL" id="MFA0569449.1"/>
    </source>
</evidence>
<dbReference type="Gene3D" id="3.40.50.720">
    <property type="entry name" value="NAD(P)-binding Rossmann-like Domain"/>
    <property type="match status" value="1"/>
</dbReference>
<proteinExistence type="inferred from homology"/>
<dbReference type="PANTHER" id="PTHR44196">
    <property type="entry name" value="DEHYDROGENASE/REDUCTASE SDR FAMILY MEMBER 7B"/>
    <property type="match status" value="1"/>
</dbReference>
<keyword evidence="2" id="KW-0560">Oxidoreductase</keyword>
<dbReference type="InterPro" id="IPR036291">
    <property type="entry name" value="NAD(P)-bd_dom_sf"/>
</dbReference>
<comment type="similarity">
    <text evidence="1">Belongs to the short-chain dehydrogenases/reductases (SDR) family.</text>
</comment>
<protein>
    <submittedName>
        <fullName evidence="3">SDR family NAD(P)-dependent oxidoreductase</fullName>
    </submittedName>
</protein>
<name>A0ABV4NEN2_9VIBR</name>
<sequence length="240" mass="26553">MRIMITGATSGIGHSLALSYVNQGHDVIACGRSQPKLDALMEQLPSHATITPLCFDLTDYHNYPSLENQEPIDLLILNAGDCEYIDDPLNFDAQMFERIINVNLISIGYALQAWLKHLKPGGRLVLVSSSASLLPLPRAEAYGASKAGLSYLGKTLSVTLTQHNINVTLVHPGFVETPLTDRNTFTMPMLISSEQATHRIIKGIEQGKADISFPRKFIFIMKCLRFIPTSLWQKLATRMG</sequence>
<reference evidence="3 4" key="1">
    <citation type="journal article" date="2024" name="ISME J.">
        <title>Tailless and filamentous prophages are predominant in marine Vibrio.</title>
        <authorList>
            <person name="Steensen K."/>
            <person name="Seneca J."/>
            <person name="Bartlau N."/>
            <person name="Yu X.A."/>
            <person name="Hussain F.A."/>
            <person name="Polz M.F."/>
        </authorList>
    </citation>
    <scope>NUCLEOTIDE SEQUENCE [LARGE SCALE GENOMIC DNA]</scope>
    <source>
        <strain evidence="3 4">10N.222.51.A1</strain>
    </source>
</reference>
<dbReference type="PROSITE" id="PS00061">
    <property type="entry name" value="ADH_SHORT"/>
    <property type="match status" value="1"/>
</dbReference>
<dbReference type="SUPFAM" id="SSF51735">
    <property type="entry name" value="NAD(P)-binding Rossmann-fold domains"/>
    <property type="match status" value="1"/>
</dbReference>